<evidence type="ECO:0000313" key="9">
    <source>
        <dbReference type="Proteomes" id="UP000031521"/>
    </source>
</evidence>
<gene>
    <name evidence="8" type="ORF">P73_2081</name>
</gene>
<evidence type="ECO:0000256" key="6">
    <source>
        <dbReference type="ARBA" id="ARBA00023033"/>
    </source>
</evidence>
<dbReference type="HOGENOM" id="CLU_027853_1_0_5"/>
<keyword evidence="6 8" id="KW-0503">Monooxygenase</keyword>
<dbReference type="GO" id="GO:0008726">
    <property type="term" value="F:alkanesulfonate monooxygenase activity"/>
    <property type="evidence" value="ECO:0007669"/>
    <property type="project" value="UniProtKB-EC"/>
</dbReference>
<dbReference type="EMBL" id="CP004393">
    <property type="protein sequence ID" value="AJE46796.1"/>
    <property type="molecule type" value="Genomic_DNA"/>
</dbReference>
<dbReference type="InterPro" id="IPR050172">
    <property type="entry name" value="SsuD_RutA_monooxygenase"/>
</dbReference>
<evidence type="ECO:0000256" key="1">
    <source>
        <dbReference type="ARBA" id="ARBA00007044"/>
    </source>
</evidence>
<accession>A0A0B5E1A6</accession>
<dbReference type="EC" id="1.14.14.5" evidence="2"/>
<dbReference type="InterPro" id="IPR011251">
    <property type="entry name" value="Luciferase-like_dom"/>
</dbReference>
<dbReference type="NCBIfam" id="TIGR03565">
    <property type="entry name" value="alk_sulf_monoox"/>
    <property type="match status" value="1"/>
</dbReference>
<dbReference type="PANTHER" id="PTHR42847:SF4">
    <property type="entry name" value="ALKANESULFONATE MONOOXYGENASE-RELATED"/>
    <property type="match status" value="1"/>
</dbReference>
<dbReference type="SUPFAM" id="SSF51679">
    <property type="entry name" value="Bacterial luciferase-like"/>
    <property type="match status" value="1"/>
</dbReference>
<dbReference type="Proteomes" id="UP000031521">
    <property type="component" value="Chromosome"/>
</dbReference>
<keyword evidence="4" id="KW-0288">FMN</keyword>
<evidence type="ECO:0000256" key="2">
    <source>
        <dbReference type="ARBA" id="ARBA00012113"/>
    </source>
</evidence>
<comment type="similarity">
    <text evidence="1">Belongs to the SsuD family.</text>
</comment>
<evidence type="ECO:0000313" key="8">
    <source>
        <dbReference type="EMBL" id="AJE46796.1"/>
    </source>
</evidence>
<dbReference type="OrthoDB" id="9814695at2"/>
<organism evidence="8 9">
    <name type="scientific">Celeribacter indicus</name>
    <dbReference type="NCBI Taxonomy" id="1208324"/>
    <lineage>
        <taxon>Bacteria</taxon>
        <taxon>Pseudomonadati</taxon>
        <taxon>Pseudomonadota</taxon>
        <taxon>Alphaproteobacteria</taxon>
        <taxon>Rhodobacterales</taxon>
        <taxon>Roseobacteraceae</taxon>
        <taxon>Celeribacter</taxon>
    </lineage>
</organism>
<keyword evidence="5" id="KW-0560">Oxidoreductase</keyword>
<proteinExistence type="inferred from homology"/>
<dbReference type="NCBIfam" id="NF001939">
    <property type="entry name" value="PRK00719.1"/>
    <property type="match status" value="1"/>
</dbReference>
<keyword evidence="9" id="KW-1185">Reference proteome</keyword>
<evidence type="ECO:0000259" key="7">
    <source>
        <dbReference type="Pfam" id="PF00296"/>
    </source>
</evidence>
<dbReference type="Pfam" id="PF00296">
    <property type="entry name" value="Bac_luciferase"/>
    <property type="match status" value="1"/>
</dbReference>
<name>A0A0B5E1A6_9RHOB</name>
<evidence type="ECO:0000256" key="4">
    <source>
        <dbReference type="ARBA" id="ARBA00022643"/>
    </source>
</evidence>
<dbReference type="RefSeq" id="WP_139267131.1">
    <property type="nucleotide sequence ID" value="NZ_CP004393.1"/>
</dbReference>
<dbReference type="AlphaFoldDB" id="A0A0B5E1A6"/>
<dbReference type="InterPro" id="IPR019911">
    <property type="entry name" value="Alkanesulphonate_mOase_FMN-dep"/>
</dbReference>
<dbReference type="CDD" id="cd01094">
    <property type="entry name" value="Alkanesulfonate_monoxygenase"/>
    <property type="match status" value="1"/>
</dbReference>
<dbReference type="GO" id="GO:0046306">
    <property type="term" value="P:alkanesulfonate catabolic process"/>
    <property type="evidence" value="ECO:0007669"/>
    <property type="project" value="TreeGrafter"/>
</dbReference>
<dbReference type="Gene3D" id="3.20.20.30">
    <property type="entry name" value="Luciferase-like domain"/>
    <property type="match status" value="1"/>
</dbReference>
<reference evidence="8 9" key="1">
    <citation type="journal article" date="2014" name="Int. J. Syst. Evol. Microbiol.">
        <title>Celeribacter indicus sp. nov., a polycyclic aromatic hydrocarbon-degrading bacterium from deep-sea sediment and reclassification of Huaishuia halophila as Celeribacter halophilus comb. nov.</title>
        <authorList>
            <person name="Lai Q."/>
            <person name="Cao J."/>
            <person name="Yuan J."/>
            <person name="Li F."/>
            <person name="Shao Z."/>
        </authorList>
    </citation>
    <scope>NUCLEOTIDE SEQUENCE [LARGE SCALE GENOMIC DNA]</scope>
    <source>
        <strain evidence="8">P73</strain>
    </source>
</reference>
<sequence>MTHPDIFWFLPSSGDTRYLGTNDYGRTPTIPYLQEIAVRADRLGYDGLLIPTAAQCLDPWVVASSLIGITRNIKVLVALRTAIMTAPASARQAATLDQALEGRLLLNVVVGGDAAELAADGVHHGHDNRYAAADEFLTVWRRVLSGEEVSHDGRFTRVTQARNVHAPVQRPHPPLYFGGSSPAAHDLAAKHVDAYLTWGEPPEAVERKIGDVRARAEAEGRTVRFGIRFHAIVRETEAEAWAAADRLIAQVSDDDIARAMAAFSKMDSEGQRRMTALHGGRRDRLEIAPNIWAGVGLVRGGAGTALVGDPHTVRKRMQDYQDLGIDTFVLSGYPHLEEAQRFAELMFPLLGKAQVTETGTSRTGGANDGRR</sequence>
<feature type="domain" description="Luciferase-like" evidence="7">
    <location>
        <begin position="9"/>
        <end position="326"/>
    </location>
</feature>
<dbReference type="InterPro" id="IPR036661">
    <property type="entry name" value="Luciferase-like_sf"/>
</dbReference>
<protein>
    <recommendedName>
        <fullName evidence="2">alkanesulfonate monooxygenase</fullName>
        <ecNumber evidence="2">1.14.14.5</ecNumber>
    </recommendedName>
</protein>
<evidence type="ECO:0000256" key="3">
    <source>
        <dbReference type="ARBA" id="ARBA00022630"/>
    </source>
</evidence>
<dbReference type="KEGG" id="cid:P73_2081"/>
<evidence type="ECO:0000256" key="5">
    <source>
        <dbReference type="ARBA" id="ARBA00023002"/>
    </source>
</evidence>
<dbReference type="PANTHER" id="PTHR42847">
    <property type="entry name" value="ALKANESULFONATE MONOOXYGENASE"/>
    <property type="match status" value="1"/>
</dbReference>
<keyword evidence="3" id="KW-0285">Flavoprotein</keyword>
<dbReference type="STRING" id="1208324.P73_2081"/>